<sequence>MREYFKIRQTESIQDFSNLSDFVIDRIDPAADKTEDPDLDVYYMNYRKSMAEVSRSGSSELIEEIDSDDDCHFVGVIYNSREIIHEILDDDHIEDMISTKSSTDPCEKTEEIHSNLSFLDTISTPPEHNTAKSQTSTVEQIRAYNDIPLSVSDSQINENEHSQEHILNIGQQPSSNDDIEKSLSNILTPPSDDREYDNIGEVTNTDSEAILELVTESDKEINTRKRISETYDKMEVCPVASQFKDTSAIREATKSTVIAEENFQKRQSIRSRDKYHFEYSDRIPTSTPTINEMVALPHLSSNTFATLNNSPSSSNLERRNEDTYSFTEYPDTSSRSIDMHVDFAHDAQNTGQVLESEQHIRNLDLINTSGTKCVLVKSS</sequence>
<accession>A0A9P0PSF6</accession>
<keyword evidence="2" id="KW-1185">Reference proteome</keyword>
<evidence type="ECO:0000313" key="2">
    <source>
        <dbReference type="Proteomes" id="UP001152888"/>
    </source>
</evidence>
<dbReference type="Proteomes" id="UP001152888">
    <property type="component" value="Unassembled WGS sequence"/>
</dbReference>
<comment type="caution">
    <text evidence="1">The sequence shown here is derived from an EMBL/GenBank/DDBJ whole genome shotgun (WGS) entry which is preliminary data.</text>
</comment>
<organism evidence="1 2">
    <name type="scientific">Acanthoscelides obtectus</name>
    <name type="common">Bean weevil</name>
    <name type="synonym">Bruchus obtectus</name>
    <dbReference type="NCBI Taxonomy" id="200917"/>
    <lineage>
        <taxon>Eukaryota</taxon>
        <taxon>Metazoa</taxon>
        <taxon>Ecdysozoa</taxon>
        <taxon>Arthropoda</taxon>
        <taxon>Hexapoda</taxon>
        <taxon>Insecta</taxon>
        <taxon>Pterygota</taxon>
        <taxon>Neoptera</taxon>
        <taxon>Endopterygota</taxon>
        <taxon>Coleoptera</taxon>
        <taxon>Polyphaga</taxon>
        <taxon>Cucujiformia</taxon>
        <taxon>Chrysomeloidea</taxon>
        <taxon>Chrysomelidae</taxon>
        <taxon>Bruchinae</taxon>
        <taxon>Bruchini</taxon>
        <taxon>Acanthoscelides</taxon>
    </lineage>
</organism>
<protein>
    <submittedName>
        <fullName evidence="1">Uncharacterized protein</fullName>
    </submittedName>
</protein>
<dbReference type="AlphaFoldDB" id="A0A9P0PSF6"/>
<evidence type="ECO:0000313" key="1">
    <source>
        <dbReference type="EMBL" id="CAH1997136.1"/>
    </source>
</evidence>
<proteinExistence type="predicted"/>
<reference evidence="1" key="1">
    <citation type="submission" date="2022-03" db="EMBL/GenBank/DDBJ databases">
        <authorList>
            <person name="Sayadi A."/>
        </authorList>
    </citation>
    <scope>NUCLEOTIDE SEQUENCE</scope>
</reference>
<dbReference type="EMBL" id="CAKOFQ010007279">
    <property type="protein sequence ID" value="CAH1997136.1"/>
    <property type="molecule type" value="Genomic_DNA"/>
</dbReference>
<name>A0A9P0PSF6_ACAOB</name>
<gene>
    <name evidence="1" type="ORF">ACAOBT_LOCUS23552</name>
</gene>